<reference evidence="2 3" key="1">
    <citation type="submission" date="2023-03" db="EMBL/GenBank/DDBJ databases">
        <title>Genome insight into feeding habits of ladybird beetles.</title>
        <authorList>
            <person name="Li H.-S."/>
            <person name="Huang Y.-H."/>
            <person name="Pang H."/>
        </authorList>
    </citation>
    <scope>NUCLEOTIDE SEQUENCE [LARGE SCALE GENOMIC DNA]</scope>
    <source>
        <strain evidence="2">SYSU_2023b</strain>
        <tissue evidence="2">Whole body</tissue>
    </source>
</reference>
<dbReference type="EMBL" id="JARQZJ010000043">
    <property type="protein sequence ID" value="KAK9877609.1"/>
    <property type="molecule type" value="Genomic_DNA"/>
</dbReference>
<feature type="region of interest" description="Disordered" evidence="1">
    <location>
        <begin position="18"/>
        <end position="69"/>
    </location>
</feature>
<dbReference type="AlphaFoldDB" id="A0AAW1U3V4"/>
<name>A0AAW1U3V4_9CUCU</name>
<dbReference type="Proteomes" id="UP001431783">
    <property type="component" value="Unassembled WGS sequence"/>
</dbReference>
<keyword evidence="3" id="KW-1185">Reference proteome</keyword>
<feature type="compositionally biased region" description="Polar residues" evidence="1">
    <location>
        <begin position="54"/>
        <end position="66"/>
    </location>
</feature>
<evidence type="ECO:0000313" key="3">
    <source>
        <dbReference type="Proteomes" id="UP001431783"/>
    </source>
</evidence>
<organism evidence="2 3">
    <name type="scientific">Henosepilachna vigintioctopunctata</name>
    <dbReference type="NCBI Taxonomy" id="420089"/>
    <lineage>
        <taxon>Eukaryota</taxon>
        <taxon>Metazoa</taxon>
        <taxon>Ecdysozoa</taxon>
        <taxon>Arthropoda</taxon>
        <taxon>Hexapoda</taxon>
        <taxon>Insecta</taxon>
        <taxon>Pterygota</taxon>
        <taxon>Neoptera</taxon>
        <taxon>Endopterygota</taxon>
        <taxon>Coleoptera</taxon>
        <taxon>Polyphaga</taxon>
        <taxon>Cucujiformia</taxon>
        <taxon>Coccinelloidea</taxon>
        <taxon>Coccinellidae</taxon>
        <taxon>Epilachninae</taxon>
        <taxon>Epilachnini</taxon>
        <taxon>Henosepilachna</taxon>
    </lineage>
</organism>
<protein>
    <submittedName>
        <fullName evidence="2">Uncharacterized protein</fullName>
    </submittedName>
</protein>
<evidence type="ECO:0000313" key="2">
    <source>
        <dbReference type="EMBL" id="KAK9877609.1"/>
    </source>
</evidence>
<sequence>MDLDNPSYFSIAVDIHTDRSRNGNSGSISSSSDCSLSRQLTPPRNKMSFRSFGRSISNNTTESSQFLRGEPRLSDLAPDLAAKTYVQAKFPDQNSKWISVFVFGNGARVG</sequence>
<comment type="caution">
    <text evidence="2">The sequence shown here is derived from an EMBL/GenBank/DDBJ whole genome shotgun (WGS) entry which is preliminary data.</text>
</comment>
<feature type="compositionally biased region" description="Low complexity" evidence="1">
    <location>
        <begin position="22"/>
        <end position="37"/>
    </location>
</feature>
<accession>A0AAW1U3V4</accession>
<proteinExistence type="predicted"/>
<gene>
    <name evidence="2" type="ORF">WA026_019279</name>
</gene>
<evidence type="ECO:0000256" key="1">
    <source>
        <dbReference type="SAM" id="MobiDB-lite"/>
    </source>
</evidence>